<proteinExistence type="predicted"/>
<reference evidence="1 2" key="1">
    <citation type="submission" date="2020-08" db="EMBL/GenBank/DDBJ databases">
        <title>Genomic Encyclopedia of Type Strains, Phase IV (KMG-IV): sequencing the most valuable type-strain genomes for metagenomic binning, comparative biology and taxonomic classification.</title>
        <authorList>
            <person name="Goeker M."/>
        </authorList>
    </citation>
    <scope>NUCLEOTIDE SEQUENCE [LARGE SCALE GENOMIC DNA]</scope>
    <source>
        <strain evidence="1 2">DSM 17328</strain>
    </source>
</reference>
<dbReference type="Proteomes" id="UP000566324">
    <property type="component" value="Unassembled WGS sequence"/>
</dbReference>
<evidence type="ECO:0000313" key="2">
    <source>
        <dbReference type="Proteomes" id="UP000566324"/>
    </source>
</evidence>
<organism evidence="1 2">
    <name type="scientific">Sphingosinicella soli</name>
    <dbReference type="NCBI Taxonomy" id="333708"/>
    <lineage>
        <taxon>Bacteria</taxon>
        <taxon>Pseudomonadati</taxon>
        <taxon>Pseudomonadota</taxon>
        <taxon>Alphaproteobacteria</taxon>
        <taxon>Sphingomonadales</taxon>
        <taxon>Sphingosinicellaceae</taxon>
        <taxon>Sphingosinicella</taxon>
    </lineage>
</organism>
<protein>
    <submittedName>
        <fullName evidence="1">Uncharacterized protein</fullName>
    </submittedName>
</protein>
<gene>
    <name evidence="1" type="ORF">GGQ98_003634</name>
</gene>
<dbReference type="EMBL" id="JACHNZ010000081">
    <property type="protein sequence ID" value="MBB4633976.1"/>
    <property type="molecule type" value="Genomic_DNA"/>
</dbReference>
<name>A0A7W7B4S0_9SPHN</name>
<accession>A0A7W7B4S0</accession>
<dbReference type="AlphaFoldDB" id="A0A7W7B4S0"/>
<evidence type="ECO:0000313" key="1">
    <source>
        <dbReference type="EMBL" id="MBB4633976.1"/>
    </source>
</evidence>
<keyword evidence="2" id="KW-1185">Reference proteome</keyword>
<comment type="caution">
    <text evidence="1">The sequence shown here is derived from an EMBL/GenBank/DDBJ whole genome shotgun (WGS) entry which is preliminary data.</text>
</comment>
<sequence length="47" mass="5250">MAIAAIHLHFKSHVGTTYKRALTRSNLARDRAVSLRFGLFTAYANDS</sequence>